<dbReference type="AlphaFoldDB" id="A0A9X3CQB9"/>
<dbReference type="Proteomes" id="UP001155587">
    <property type="component" value="Unassembled WGS sequence"/>
</dbReference>
<evidence type="ECO:0000313" key="2">
    <source>
        <dbReference type="Proteomes" id="UP001155587"/>
    </source>
</evidence>
<accession>A0A9X3CQB9</accession>
<name>A0A9X3CQB9_9VIBR</name>
<sequence length="243" mass="27318">MSRYLYPTLSNLHQTPDTKLTLLNIQSALTDAMGRYQQLVILPVSLIVPVGINIYCNENTGESHLHHLMTSLQQRINDSADGHHEKGQIVAVWESNITSSPVRYELCLLINQTWMQSHPDSYSCFTTRIQESWRSTLGLSSSLDSYPASSLVSTLKAEAVSINQRQDFLLVQKQLNHVYKQIINHLMLDKPVVTGHSLGCGVFKPEVKRMTWIPPFRGSATLMWYLIAPEAPCLIILISAVST</sequence>
<proteinExistence type="predicted"/>
<organism evidence="1 2">
    <name type="scientific">Vibrio qingdaonensis</name>
    <dbReference type="NCBI Taxonomy" id="2829491"/>
    <lineage>
        <taxon>Bacteria</taxon>
        <taxon>Pseudomonadati</taxon>
        <taxon>Pseudomonadota</taxon>
        <taxon>Gammaproteobacteria</taxon>
        <taxon>Vibrionales</taxon>
        <taxon>Vibrionaceae</taxon>
        <taxon>Vibrio</taxon>
    </lineage>
</organism>
<keyword evidence="2" id="KW-1185">Reference proteome</keyword>
<comment type="caution">
    <text evidence="1">The sequence shown here is derived from an EMBL/GenBank/DDBJ whole genome shotgun (WGS) entry which is preliminary data.</text>
</comment>
<dbReference type="EMBL" id="JAKRRY010000023">
    <property type="protein sequence ID" value="MCW8347592.1"/>
    <property type="molecule type" value="Genomic_DNA"/>
</dbReference>
<protein>
    <submittedName>
        <fullName evidence="1">Uncharacterized protein</fullName>
    </submittedName>
</protein>
<evidence type="ECO:0000313" key="1">
    <source>
        <dbReference type="EMBL" id="MCW8347592.1"/>
    </source>
</evidence>
<reference evidence="1" key="1">
    <citation type="submission" date="2022-02" db="EMBL/GenBank/DDBJ databases">
        <title>Vibrio sp. nov, a new bacterium isolated from seawater.</title>
        <authorList>
            <person name="Yuan Y."/>
        </authorList>
    </citation>
    <scope>NUCLEOTIDE SEQUENCE</scope>
    <source>
        <strain evidence="1">ZSDZ65</strain>
    </source>
</reference>
<gene>
    <name evidence="1" type="ORF">MD535_16445</name>
</gene>
<dbReference type="RefSeq" id="WP_265676120.1">
    <property type="nucleotide sequence ID" value="NZ_JAKRRY010000023.1"/>
</dbReference>